<dbReference type="Proteomes" id="UP000596857">
    <property type="component" value="Unassembled WGS sequence"/>
</dbReference>
<organism evidence="2 3">
    <name type="scientific">Paenibacillus phytohabitans</name>
    <dbReference type="NCBI Taxonomy" id="2654978"/>
    <lineage>
        <taxon>Bacteria</taxon>
        <taxon>Bacillati</taxon>
        <taxon>Bacillota</taxon>
        <taxon>Bacilli</taxon>
        <taxon>Bacillales</taxon>
        <taxon>Paenibacillaceae</taxon>
        <taxon>Paenibacillus</taxon>
    </lineage>
</organism>
<evidence type="ECO:0000313" key="2">
    <source>
        <dbReference type="EMBL" id="NOU79365.1"/>
    </source>
</evidence>
<evidence type="ECO:0000256" key="1">
    <source>
        <dbReference type="SAM" id="Phobius"/>
    </source>
</evidence>
<dbReference type="Pfam" id="PF12730">
    <property type="entry name" value="ABC2_membrane_4"/>
    <property type="match status" value="1"/>
</dbReference>
<feature type="transmembrane region" description="Helical" evidence="1">
    <location>
        <begin position="102"/>
        <end position="126"/>
    </location>
</feature>
<keyword evidence="1" id="KW-1133">Transmembrane helix</keyword>
<feature type="transmembrane region" description="Helical" evidence="1">
    <location>
        <begin position="221"/>
        <end position="242"/>
    </location>
</feature>
<sequence length="251" mass="27539">MANLLRSELYKLYKEPSFRILCFTFIFVAVILSGVIHYMGSDQKVFSGISGLSQGIQVNVLVLKISLAVVGGFFLSGEHGLGIMKISVASGYSRRQIYTAKLTAYSIGIIILSLIVPVICVIAGSLLNGFGSLPEIPAALYLFRTLAFTILYAAAFASMVAVFAVTTTISGITIGAVLLVMLFFDTLSEWLSGKWAVYREFYEHSVFKLVMDITIPQPTTYQLTLLISIPIATILVFAWVGIMSFRNMEIK</sequence>
<accession>A0ABX1YEF3</accession>
<keyword evidence="3" id="KW-1185">Reference proteome</keyword>
<protein>
    <recommendedName>
        <fullName evidence="4">ABC transporter permease</fullName>
    </recommendedName>
</protein>
<gene>
    <name evidence="2" type="ORF">GC101_10790</name>
</gene>
<keyword evidence="1" id="KW-0472">Membrane</keyword>
<dbReference type="PANTHER" id="PTHR37305:SF1">
    <property type="entry name" value="MEMBRANE PROTEIN"/>
    <property type="match status" value="1"/>
</dbReference>
<name>A0ABX1YEF3_9BACL</name>
<dbReference type="PANTHER" id="PTHR37305">
    <property type="entry name" value="INTEGRAL MEMBRANE PROTEIN-RELATED"/>
    <property type="match status" value="1"/>
</dbReference>
<feature type="transmembrane region" description="Helical" evidence="1">
    <location>
        <begin position="20"/>
        <end position="40"/>
    </location>
</feature>
<evidence type="ECO:0000313" key="3">
    <source>
        <dbReference type="Proteomes" id="UP000596857"/>
    </source>
</evidence>
<comment type="caution">
    <text evidence="2">The sequence shown here is derived from an EMBL/GenBank/DDBJ whole genome shotgun (WGS) entry which is preliminary data.</text>
</comment>
<dbReference type="EMBL" id="WHOB01000027">
    <property type="protein sequence ID" value="NOU79365.1"/>
    <property type="molecule type" value="Genomic_DNA"/>
</dbReference>
<feature type="transmembrane region" description="Helical" evidence="1">
    <location>
        <begin position="60"/>
        <end position="81"/>
    </location>
</feature>
<evidence type="ECO:0008006" key="4">
    <source>
        <dbReference type="Google" id="ProtNLM"/>
    </source>
</evidence>
<reference evidence="2 3" key="1">
    <citation type="submission" date="2019-10" db="EMBL/GenBank/DDBJ databases">
        <title>Description of Paenibacillus terricola sp. nov.</title>
        <authorList>
            <person name="Carlier A."/>
            <person name="Qi S."/>
        </authorList>
    </citation>
    <scope>NUCLEOTIDE SEQUENCE [LARGE SCALE GENOMIC DNA]</scope>
    <source>
        <strain evidence="2 3">LMG 31459</strain>
    </source>
</reference>
<feature type="transmembrane region" description="Helical" evidence="1">
    <location>
        <begin position="162"/>
        <end position="184"/>
    </location>
</feature>
<keyword evidence="1" id="KW-0812">Transmembrane</keyword>
<dbReference type="RefSeq" id="WP_171717245.1">
    <property type="nucleotide sequence ID" value="NZ_WHOB01000027.1"/>
</dbReference>
<feature type="transmembrane region" description="Helical" evidence="1">
    <location>
        <begin position="138"/>
        <end position="155"/>
    </location>
</feature>
<proteinExistence type="predicted"/>